<dbReference type="InterPro" id="IPR012807">
    <property type="entry name" value="Anti-sigma_ChrR"/>
</dbReference>
<organism evidence="3 4">
    <name type="scientific">Alteromonas profundi</name>
    <dbReference type="NCBI Taxonomy" id="2696062"/>
    <lineage>
        <taxon>Bacteria</taxon>
        <taxon>Pseudomonadati</taxon>
        <taxon>Pseudomonadota</taxon>
        <taxon>Gammaproteobacteria</taxon>
        <taxon>Alteromonadales</taxon>
        <taxon>Alteromonadaceae</taxon>
        <taxon>Alteromonas/Salinimonas group</taxon>
        <taxon>Alteromonas</taxon>
    </lineage>
</organism>
<feature type="region of interest" description="Disordered" evidence="1">
    <location>
        <begin position="80"/>
        <end position="105"/>
    </location>
</feature>
<comment type="caution">
    <text evidence="3">The sequence shown here is derived from an EMBL/GenBank/DDBJ whole genome shotgun (WGS) entry which is preliminary data.</text>
</comment>
<feature type="domain" description="ChrR-like cupin" evidence="2">
    <location>
        <begin position="146"/>
        <end position="213"/>
    </location>
</feature>
<dbReference type="Proteomes" id="UP000470213">
    <property type="component" value="Unassembled WGS sequence"/>
</dbReference>
<dbReference type="EMBL" id="JAAAWN010000018">
    <property type="protein sequence ID" value="NDV92129.1"/>
    <property type="molecule type" value="Genomic_DNA"/>
</dbReference>
<dbReference type="Pfam" id="PF12973">
    <property type="entry name" value="Cupin_7"/>
    <property type="match status" value="1"/>
</dbReference>
<reference evidence="3 4" key="1">
    <citation type="submission" date="2020-01" db="EMBL/GenBank/DDBJ databases">
        <authorList>
            <person name="Chen J."/>
            <person name="Zhu S."/>
            <person name="Yang J."/>
        </authorList>
    </citation>
    <scope>NUCLEOTIDE SEQUENCE [LARGE SCALE GENOMIC DNA]</scope>
    <source>
        <strain evidence="3 4">345S023</strain>
    </source>
</reference>
<accession>A0A7X5RLV3</accession>
<dbReference type="Gene3D" id="1.10.10.1320">
    <property type="entry name" value="Anti-sigma factor, zinc-finger domain"/>
    <property type="match status" value="1"/>
</dbReference>
<proteinExistence type="predicted"/>
<dbReference type="SUPFAM" id="SSF51182">
    <property type="entry name" value="RmlC-like cupins"/>
    <property type="match status" value="1"/>
</dbReference>
<dbReference type="InterPro" id="IPR014710">
    <property type="entry name" value="RmlC-like_jellyroll"/>
</dbReference>
<name>A0A7X5RLV3_9ALTE</name>
<evidence type="ECO:0000313" key="4">
    <source>
        <dbReference type="Proteomes" id="UP000470213"/>
    </source>
</evidence>
<dbReference type="RefSeq" id="WP_163086409.1">
    <property type="nucleotide sequence ID" value="NZ_JAAAWN010000018.1"/>
</dbReference>
<dbReference type="NCBIfam" id="TIGR02451">
    <property type="entry name" value="anti_sig_ChrR"/>
    <property type="match status" value="1"/>
</dbReference>
<protein>
    <submittedName>
        <fullName evidence="3">Anti-sigma factor</fullName>
    </submittedName>
</protein>
<dbReference type="Gene3D" id="2.60.120.10">
    <property type="entry name" value="Jelly Rolls"/>
    <property type="match status" value="1"/>
</dbReference>
<evidence type="ECO:0000259" key="2">
    <source>
        <dbReference type="Pfam" id="PF12973"/>
    </source>
</evidence>
<keyword evidence="4" id="KW-1185">Reference proteome</keyword>
<dbReference type="InterPro" id="IPR041916">
    <property type="entry name" value="Anti_sigma_zinc_sf"/>
</dbReference>
<evidence type="ECO:0000313" key="3">
    <source>
        <dbReference type="EMBL" id="NDV92129.1"/>
    </source>
</evidence>
<dbReference type="InterPro" id="IPR025979">
    <property type="entry name" value="ChrR-like_cupin_dom"/>
</dbReference>
<gene>
    <name evidence="3" type="ORF">GTH32_13190</name>
</gene>
<dbReference type="InterPro" id="IPR011051">
    <property type="entry name" value="RmlC_Cupin_sf"/>
</dbReference>
<dbReference type="CDD" id="cd20301">
    <property type="entry name" value="cupin_ChrR"/>
    <property type="match status" value="1"/>
</dbReference>
<evidence type="ECO:0000256" key="1">
    <source>
        <dbReference type="SAM" id="MobiDB-lite"/>
    </source>
</evidence>
<sequence>MIRFHPHTQQLESFVEGSLSPAVSILVSAHCDMCSHCQRIVEIETERLASSLFEDNRVSEPLFSPDFDNMLAHITQMPSAVHPDHPAQSRHHKPRSHNKERSASTIELDGRAFTLPRTLRRYADKTGNWSSLVGKLWQAPVELGNQGVANFIYMGPGGSVPEHTHRGTEYTLVLDGEFSDGLNNYDTGDFIFMDDQHTHTPRADKKEGCLVFSIVDQPLHFTSGLARLLNPFSHLFFR</sequence>
<dbReference type="AlphaFoldDB" id="A0A7X5RLV3"/>